<dbReference type="InterPro" id="IPR001138">
    <property type="entry name" value="Zn2Cys6_DnaBD"/>
</dbReference>
<dbReference type="GO" id="GO:0006351">
    <property type="term" value="P:DNA-templated transcription"/>
    <property type="evidence" value="ECO:0007669"/>
    <property type="project" value="InterPro"/>
</dbReference>
<evidence type="ECO:0000256" key="9">
    <source>
        <dbReference type="SAM" id="MobiDB-lite"/>
    </source>
</evidence>
<protein>
    <submittedName>
        <fullName evidence="11">Fungal-specific transcription factor domain-containing protein</fullName>
    </submittedName>
</protein>
<evidence type="ECO:0000256" key="1">
    <source>
        <dbReference type="ARBA" id="ARBA00004123"/>
    </source>
</evidence>
<gene>
    <name evidence="11" type="ORF">BKA59DRAFT_478684</name>
</gene>
<dbReference type="AlphaFoldDB" id="A0A8K0RVQ9"/>
<keyword evidence="8" id="KW-0175">Coiled coil</keyword>
<dbReference type="InterPro" id="IPR036864">
    <property type="entry name" value="Zn2-C6_fun-type_DNA-bd_sf"/>
</dbReference>
<evidence type="ECO:0000256" key="2">
    <source>
        <dbReference type="ARBA" id="ARBA00022723"/>
    </source>
</evidence>
<evidence type="ECO:0000256" key="3">
    <source>
        <dbReference type="ARBA" id="ARBA00022833"/>
    </source>
</evidence>
<proteinExistence type="predicted"/>
<keyword evidence="4" id="KW-0805">Transcription regulation</keyword>
<feature type="domain" description="Zn(2)-C6 fungal-type" evidence="10">
    <location>
        <begin position="14"/>
        <end position="44"/>
    </location>
</feature>
<evidence type="ECO:0000256" key="4">
    <source>
        <dbReference type="ARBA" id="ARBA00023015"/>
    </source>
</evidence>
<comment type="subcellular location">
    <subcellularLocation>
        <location evidence="1">Nucleus</location>
    </subcellularLocation>
</comment>
<dbReference type="InterPro" id="IPR051615">
    <property type="entry name" value="Transcr_Regulatory_Elem"/>
</dbReference>
<keyword evidence="3" id="KW-0862">Zinc</keyword>
<reference evidence="11" key="1">
    <citation type="journal article" date="2021" name="Nat. Commun.">
        <title>Genetic determinants of endophytism in the Arabidopsis root mycobiome.</title>
        <authorList>
            <person name="Mesny F."/>
            <person name="Miyauchi S."/>
            <person name="Thiergart T."/>
            <person name="Pickel B."/>
            <person name="Atanasova L."/>
            <person name="Karlsson M."/>
            <person name="Huettel B."/>
            <person name="Barry K.W."/>
            <person name="Haridas S."/>
            <person name="Chen C."/>
            <person name="Bauer D."/>
            <person name="Andreopoulos W."/>
            <person name="Pangilinan J."/>
            <person name="LaButti K."/>
            <person name="Riley R."/>
            <person name="Lipzen A."/>
            <person name="Clum A."/>
            <person name="Drula E."/>
            <person name="Henrissat B."/>
            <person name="Kohler A."/>
            <person name="Grigoriev I.V."/>
            <person name="Martin F.M."/>
            <person name="Hacquard S."/>
        </authorList>
    </citation>
    <scope>NUCLEOTIDE SEQUENCE</scope>
    <source>
        <strain evidence="11">MPI-SDFR-AT-0068</strain>
    </source>
</reference>
<dbReference type="PANTHER" id="PTHR31313:SF86">
    <property type="entry name" value="ZN(2)-C6 FUNGAL-TYPE DOMAIN-CONTAINING PROTEIN"/>
    <property type="match status" value="1"/>
</dbReference>
<dbReference type="InterPro" id="IPR007219">
    <property type="entry name" value="XnlR_reg_dom"/>
</dbReference>
<dbReference type="EMBL" id="JAGPXF010000005">
    <property type="protein sequence ID" value="KAH7241478.1"/>
    <property type="molecule type" value="Genomic_DNA"/>
</dbReference>
<dbReference type="PROSITE" id="PS50048">
    <property type="entry name" value="ZN2_CY6_FUNGAL_2"/>
    <property type="match status" value="1"/>
</dbReference>
<dbReference type="SMART" id="SM00906">
    <property type="entry name" value="Fungal_trans"/>
    <property type="match status" value="1"/>
</dbReference>
<feature type="compositionally biased region" description="Polar residues" evidence="9">
    <location>
        <begin position="80"/>
        <end position="137"/>
    </location>
</feature>
<evidence type="ECO:0000256" key="5">
    <source>
        <dbReference type="ARBA" id="ARBA00023125"/>
    </source>
</evidence>
<evidence type="ECO:0000259" key="10">
    <source>
        <dbReference type="PROSITE" id="PS50048"/>
    </source>
</evidence>
<evidence type="ECO:0000313" key="11">
    <source>
        <dbReference type="EMBL" id="KAH7241478.1"/>
    </source>
</evidence>
<evidence type="ECO:0000256" key="7">
    <source>
        <dbReference type="ARBA" id="ARBA00023242"/>
    </source>
</evidence>
<keyword evidence="7" id="KW-0539">Nucleus</keyword>
<name>A0A8K0RVQ9_9HYPO</name>
<keyword evidence="6" id="KW-0804">Transcription</keyword>
<feature type="compositionally biased region" description="Low complexity" evidence="9">
    <location>
        <begin position="147"/>
        <end position="159"/>
    </location>
</feature>
<dbReference type="PANTHER" id="PTHR31313">
    <property type="entry name" value="TY1 ENHANCER ACTIVATOR"/>
    <property type="match status" value="1"/>
</dbReference>
<keyword evidence="5" id="KW-0238">DNA-binding</keyword>
<dbReference type="OrthoDB" id="4161332at2759"/>
<evidence type="ECO:0000256" key="8">
    <source>
        <dbReference type="SAM" id="Coils"/>
    </source>
</evidence>
<sequence length="747" mass="83050">METTPRRLQRTSTACDFCRRRKLGCDNAKPKCENCQARLVQCTYSKRTTPARPSNARIHKLEEENARLRQQLHSQSLGRINDHLSGTSSQPQNKPSTSDSTPVSASPTTVVSRTHGQPQSIHTNVVSLAYSPTTTGQPEDHAFHGPSAGAAQSSASQASYNHTDSTDSLAVKNQLLAETTRQRQLENINLRARKLNFGETDPKTGMELLSNFWNRQHYIGSVVYRTAFMRDMACNGPYFSELLLNAILFAGSKHTAATSTLSDIRDLNSIGRPFRARFEQILHSSGSQIMFKSEITTIQALLVVADALFSWCNERSLSWHYMGIAINMIVDLGLHIDTSSRRSSKKPSVEDTEIERRVFWAAFTLDKVQSIYQGRPTRLREQDNTVSISFLDDFEELEDFSTHTYSAQPTRLGCPTYSVSTFEQLCKLSTIMDRIICALYSEGSSAKGAEELWETARSLHRQLESWRNGLPEHLKVQLDDSSSSTILPHTLSLAALCMTLFILIHRPFLSEGHLASVSANAAPEAFSNCAKAALDIHQILQLYKQHFCFKTAPYFISYATYVSATIHVRMAAQKRPGWQAHACLRTCLEILSIQQNWCHGPKRTMGILLGTMRRLAVNVGDFAAIEPTSCAAEGTQDAGMEGRESLSVAPVNQLHGTLDLQQPLPNPNFVMPADFEVNSNLELADFDIDQFMQSFVVNDPASSQQATLLPEENPPFGFVGCAMGDGQFLNQDMMGFDSLFGFGSDIF</sequence>
<feature type="region of interest" description="Disordered" evidence="9">
    <location>
        <begin position="80"/>
        <end position="165"/>
    </location>
</feature>
<evidence type="ECO:0000256" key="6">
    <source>
        <dbReference type="ARBA" id="ARBA00023163"/>
    </source>
</evidence>
<dbReference type="SMART" id="SM00066">
    <property type="entry name" value="GAL4"/>
    <property type="match status" value="1"/>
</dbReference>
<organism evidence="11 12">
    <name type="scientific">Fusarium tricinctum</name>
    <dbReference type="NCBI Taxonomy" id="61284"/>
    <lineage>
        <taxon>Eukaryota</taxon>
        <taxon>Fungi</taxon>
        <taxon>Dikarya</taxon>
        <taxon>Ascomycota</taxon>
        <taxon>Pezizomycotina</taxon>
        <taxon>Sordariomycetes</taxon>
        <taxon>Hypocreomycetidae</taxon>
        <taxon>Hypocreales</taxon>
        <taxon>Nectriaceae</taxon>
        <taxon>Fusarium</taxon>
        <taxon>Fusarium tricinctum species complex</taxon>
    </lineage>
</organism>
<keyword evidence="2" id="KW-0479">Metal-binding</keyword>
<dbReference type="SUPFAM" id="SSF57701">
    <property type="entry name" value="Zn2/Cys6 DNA-binding domain"/>
    <property type="match status" value="1"/>
</dbReference>
<evidence type="ECO:0000313" key="12">
    <source>
        <dbReference type="Proteomes" id="UP000813427"/>
    </source>
</evidence>
<comment type="caution">
    <text evidence="11">The sequence shown here is derived from an EMBL/GenBank/DDBJ whole genome shotgun (WGS) entry which is preliminary data.</text>
</comment>
<dbReference type="CDD" id="cd00067">
    <property type="entry name" value="GAL4"/>
    <property type="match status" value="1"/>
</dbReference>
<dbReference type="Proteomes" id="UP000813427">
    <property type="component" value="Unassembled WGS sequence"/>
</dbReference>
<feature type="coiled-coil region" evidence="8">
    <location>
        <begin position="51"/>
        <end position="78"/>
    </location>
</feature>
<dbReference type="CDD" id="cd12148">
    <property type="entry name" value="fungal_TF_MHR"/>
    <property type="match status" value="1"/>
</dbReference>
<dbReference type="GO" id="GO:0008270">
    <property type="term" value="F:zinc ion binding"/>
    <property type="evidence" value="ECO:0007669"/>
    <property type="project" value="InterPro"/>
</dbReference>
<keyword evidence="12" id="KW-1185">Reference proteome</keyword>
<dbReference type="Pfam" id="PF04082">
    <property type="entry name" value="Fungal_trans"/>
    <property type="match status" value="1"/>
</dbReference>
<dbReference type="Gene3D" id="4.10.240.10">
    <property type="entry name" value="Zn(2)-C6 fungal-type DNA-binding domain"/>
    <property type="match status" value="1"/>
</dbReference>
<dbReference type="GO" id="GO:0003677">
    <property type="term" value="F:DNA binding"/>
    <property type="evidence" value="ECO:0007669"/>
    <property type="project" value="UniProtKB-KW"/>
</dbReference>
<dbReference type="GO" id="GO:0005634">
    <property type="term" value="C:nucleus"/>
    <property type="evidence" value="ECO:0007669"/>
    <property type="project" value="UniProtKB-SubCell"/>
</dbReference>
<dbReference type="PROSITE" id="PS00463">
    <property type="entry name" value="ZN2_CY6_FUNGAL_1"/>
    <property type="match status" value="1"/>
</dbReference>
<dbReference type="GO" id="GO:0000981">
    <property type="term" value="F:DNA-binding transcription factor activity, RNA polymerase II-specific"/>
    <property type="evidence" value="ECO:0007669"/>
    <property type="project" value="InterPro"/>
</dbReference>
<dbReference type="Pfam" id="PF00172">
    <property type="entry name" value="Zn_clus"/>
    <property type="match status" value="1"/>
</dbReference>
<accession>A0A8K0RVQ9</accession>